<evidence type="ECO:0000313" key="3">
    <source>
        <dbReference type="Proteomes" id="UP000287361"/>
    </source>
</evidence>
<dbReference type="Gene3D" id="1.20.58.1290">
    <property type="entry name" value="CarD-like, C-terminal domain"/>
    <property type="match status" value="1"/>
</dbReference>
<dbReference type="Proteomes" id="UP000287361">
    <property type="component" value="Unassembled WGS sequence"/>
</dbReference>
<proteinExistence type="predicted"/>
<name>A0A401LGP8_9FIRM</name>
<gene>
    <name evidence="2" type="ORF">KGMB03357_23570</name>
</gene>
<comment type="caution">
    <text evidence="2">The sequence shown here is derived from an EMBL/GenBank/DDBJ whole genome shotgun (WGS) entry which is preliminary data.</text>
</comment>
<dbReference type="OrthoDB" id="9786074at2"/>
<sequence>MFRKGEYVIYGNNGICCIEEIGVPRDTPLGDSGKEYYTLAPVFSSGKIYAPLDTKVFMRPILTKAEAEELILQIPEIRAEEVIGQDVRALGEKYKGCLDTHRCEDLVRLIKTVYRKEKRLEENGKKLAKTEREYSKLAKELLHREFSMALEVPYDEVENYITEKVAALQK</sequence>
<dbReference type="Gene3D" id="2.40.10.170">
    <property type="match status" value="1"/>
</dbReference>
<dbReference type="InterPro" id="IPR003711">
    <property type="entry name" value="CarD-like/TRCF_RID"/>
</dbReference>
<evidence type="ECO:0000313" key="2">
    <source>
        <dbReference type="EMBL" id="GCB30696.1"/>
    </source>
</evidence>
<feature type="domain" description="CarD-like/TRCF RNAP-interacting" evidence="1">
    <location>
        <begin position="2"/>
        <end position="54"/>
    </location>
</feature>
<dbReference type="EMBL" id="BHVZ01000014">
    <property type="protein sequence ID" value="GCB30696.1"/>
    <property type="molecule type" value="Genomic_DNA"/>
</dbReference>
<evidence type="ECO:0000259" key="1">
    <source>
        <dbReference type="Pfam" id="PF02559"/>
    </source>
</evidence>
<reference evidence="2 3" key="1">
    <citation type="submission" date="2018-10" db="EMBL/GenBank/DDBJ databases">
        <title>Draft Genome Sequence of Anaerotignum sp. KCTC 15736.</title>
        <authorList>
            <person name="Choi S.H."/>
            <person name="Kim J.S."/>
            <person name="Kang S.W."/>
            <person name="Lee J.S."/>
            <person name="Park S.H."/>
        </authorList>
    </citation>
    <scope>NUCLEOTIDE SEQUENCE [LARGE SCALE GENOMIC DNA]</scope>
    <source>
        <strain evidence="2 3">KCTC 15736</strain>
    </source>
</reference>
<accession>A0A401LGP8</accession>
<organism evidence="2 3">
    <name type="scientific">Anaerotignum faecicola</name>
    <dbReference type="NCBI Taxonomy" id="2358141"/>
    <lineage>
        <taxon>Bacteria</taxon>
        <taxon>Bacillati</taxon>
        <taxon>Bacillota</taxon>
        <taxon>Clostridia</taxon>
        <taxon>Lachnospirales</taxon>
        <taxon>Anaerotignaceae</taxon>
        <taxon>Anaerotignum</taxon>
    </lineage>
</organism>
<dbReference type="InterPro" id="IPR042215">
    <property type="entry name" value="CarD-like_C"/>
</dbReference>
<dbReference type="Pfam" id="PF02559">
    <property type="entry name" value="CarD_TRCF_RID"/>
    <property type="match status" value="1"/>
</dbReference>
<dbReference type="AlphaFoldDB" id="A0A401LGP8"/>
<protein>
    <recommendedName>
        <fullName evidence="1">CarD-like/TRCF RNAP-interacting domain-containing protein</fullName>
    </recommendedName>
</protein>
<keyword evidence="3" id="KW-1185">Reference proteome</keyword>